<accession>A0ABT8MVW4</accession>
<keyword evidence="2" id="KW-1185">Reference proteome</keyword>
<sequence>MAVDHANSLSSITYIDTERSIEAGEMKLVHLEYHLHLYEDTLVAPTAKYHLANVWDISYKSFSEEANLLYLHTHRGVITYKVYEDPGQFVTTFKKLKNSNY</sequence>
<evidence type="ECO:0000313" key="2">
    <source>
        <dbReference type="Proteomes" id="UP001172054"/>
    </source>
</evidence>
<proteinExistence type="predicted"/>
<dbReference type="Proteomes" id="UP001172054">
    <property type="component" value="Unassembled WGS sequence"/>
</dbReference>
<reference evidence="1 2" key="1">
    <citation type="submission" date="2023-06" db="EMBL/GenBank/DDBJ databases">
        <title>Novel species in genus Planococcus.</title>
        <authorList>
            <person name="Ning S."/>
        </authorList>
    </citation>
    <scope>NUCLEOTIDE SEQUENCE [LARGE SCALE GENOMIC DNA]</scope>
    <source>
        <strain evidence="1 2">N064</strain>
    </source>
</reference>
<comment type="caution">
    <text evidence="1">The sequence shown here is derived from an EMBL/GenBank/DDBJ whole genome shotgun (WGS) entry which is preliminary data.</text>
</comment>
<dbReference type="RefSeq" id="WP_300982586.1">
    <property type="nucleotide sequence ID" value="NZ_CP129238.1"/>
</dbReference>
<evidence type="ECO:0000313" key="1">
    <source>
        <dbReference type="EMBL" id="MDN7228850.1"/>
    </source>
</evidence>
<protein>
    <submittedName>
        <fullName evidence="1">Uncharacterized protein</fullName>
    </submittedName>
</protein>
<name>A0ABT8MVW4_9BACL</name>
<organism evidence="1 2">
    <name type="scientific">Planococcus liqunii</name>
    <dbReference type="NCBI Taxonomy" id="3058394"/>
    <lineage>
        <taxon>Bacteria</taxon>
        <taxon>Bacillati</taxon>
        <taxon>Bacillota</taxon>
        <taxon>Bacilli</taxon>
        <taxon>Bacillales</taxon>
        <taxon>Caryophanaceae</taxon>
        <taxon>Planococcus</taxon>
    </lineage>
</organism>
<dbReference type="EMBL" id="JAUJWW010000008">
    <property type="protein sequence ID" value="MDN7228850.1"/>
    <property type="molecule type" value="Genomic_DNA"/>
</dbReference>
<gene>
    <name evidence="1" type="ORF">QWY15_16385</name>
</gene>